<feature type="compositionally biased region" description="Basic and acidic residues" evidence="2">
    <location>
        <begin position="441"/>
        <end position="474"/>
    </location>
</feature>
<evidence type="ECO:0000256" key="1">
    <source>
        <dbReference type="SAM" id="Coils"/>
    </source>
</evidence>
<reference evidence="4" key="1">
    <citation type="journal article" date="2017" name="Front. Plant Sci.">
        <title>Climate Clever Clovers: New Paradigm to Reduce the Environmental Footprint of Ruminants by Breeding Low Methanogenic Forages Utilizing Haplotype Variation.</title>
        <authorList>
            <person name="Kaur P."/>
            <person name="Appels R."/>
            <person name="Bayer P.E."/>
            <person name="Keeble-Gagnere G."/>
            <person name="Wang J."/>
            <person name="Hirakawa H."/>
            <person name="Shirasawa K."/>
            <person name="Vercoe P."/>
            <person name="Stefanova K."/>
            <person name="Durmic Z."/>
            <person name="Nichols P."/>
            <person name="Revell C."/>
            <person name="Isobe S.N."/>
            <person name="Edwards D."/>
            <person name="Erskine W."/>
        </authorList>
    </citation>
    <scope>NUCLEOTIDE SEQUENCE [LARGE SCALE GENOMIC DNA]</scope>
    <source>
        <strain evidence="4">cv. Daliak</strain>
    </source>
</reference>
<sequence>MCVSKCQRLWFSKQEKGAELESSSKTEHLILSYCNISNQLLPIVFTWFANVKDLDLSGNNFEILHACIKDCPFLRKLNLDDCKKIEEVKGLPWTLESLSANGCTSLKYLDFTGERPSLIRNLILDGCSFLYEVKGVLPNLDSFSAKNCTSLNNQSRWMIMNQKTVEAGNKIFSLPGTKIPDWFTHRISGESISFWFRGKFPVISLCLVIGQVDEKAITVKFSPKVFINGNKQFLGNRKVYEFMIGTDHILLFDISLLKFEDNEDAVFSYNNWNHVVFSYVDHINNDGVPIKVVAKYSGIHVSQQRSAMANIQFTNPLQSMLSVNLYPNSMETHIRGQNTADRPQKEQTKLLPSPILSSTQLQPLFTDVTHVRKGPDPKPIVPAKSFLEDVTGETSKRLSVEVVHPTTIPNDPPVIQSCSEGDDDIEQEAVYSSEHESDEESSYKTEPEEFSYKTESEEFYYKTESEESSYKTESEGSDSDDPFDCVDRRLDISAEETVSSASSSGDASLGSIREAINSLELLMVKDLSEVYSDPDAHQLLDLLSTSNHPKVTIEVKEAIVQFKREAFLSFQEFQSTVESVNKLKEFESHLTRIQQETVAGKDRWKDLKKSIKKVSSAIKAENSRKKESEAEIATLRIQLAKKEMDLEQLVLNIKNHEETLSTYSTSYASLNEQARTLLEEANDLLAASSGVKNEGKGAEEKQRMLKSTWSIHLTNQFNQIKNNIIHLL</sequence>
<organism evidence="3 4">
    <name type="scientific">Trifolium subterraneum</name>
    <name type="common">Subterranean clover</name>
    <dbReference type="NCBI Taxonomy" id="3900"/>
    <lineage>
        <taxon>Eukaryota</taxon>
        <taxon>Viridiplantae</taxon>
        <taxon>Streptophyta</taxon>
        <taxon>Embryophyta</taxon>
        <taxon>Tracheophyta</taxon>
        <taxon>Spermatophyta</taxon>
        <taxon>Magnoliopsida</taxon>
        <taxon>eudicotyledons</taxon>
        <taxon>Gunneridae</taxon>
        <taxon>Pentapetalae</taxon>
        <taxon>rosids</taxon>
        <taxon>fabids</taxon>
        <taxon>Fabales</taxon>
        <taxon>Fabaceae</taxon>
        <taxon>Papilionoideae</taxon>
        <taxon>50 kb inversion clade</taxon>
        <taxon>NPAAA clade</taxon>
        <taxon>Hologalegina</taxon>
        <taxon>IRL clade</taxon>
        <taxon>Trifolieae</taxon>
        <taxon>Trifolium</taxon>
    </lineage>
</organism>
<keyword evidence="1" id="KW-0175">Coiled coil</keyword>
<keyword evidence="4" id="KW-1185">Reference proteome</keyword>
<feature type="coiled-coil region" evidence="1">
    <location>
        <begin position="611"/>
        <end position="687"/>
    </location>
</feature>
<protein>
    <submittedName>
        <fullName evidence="3">Uncharacterized protein</fullName>
    </submittedName>
</protein>
<dbReference type="InterPro" id="IPR032675">
    <property type="entry name" value="LRR_dom_sf"/>
</dbReference>
<evidence type="ECO:0000256" key="2">
    <source>
        <dbReference type="SAM" id="MobiDB-lite"/>
    </source>
</evidence>
<name>A0A2Z6NTI1_TRISU</name>
<dbReference type="AlphaFoldDB" id="A0A2Z6NTI1"/>
<dbReference type="OrthoDB" id="1425460at2759"/>
<dbReference type="EMBL" id="DF973523">
    <property type="protein sequence ID" value="GAU33357.1"/>
    <property type="molecule type" value="Genomic_DNA"/>
</dbReference>
<evidence type="ECO:0000313" key="4">
    <source>
        <dbReference type="Proteomes" id="UP000242715"/>
    </source>
</evidence>
<feature type="compositionally biased region" description="Acidic residues" evidence="2">
    <location>
        <begin position="475"/>
        <end position="484"/>
    </location>
</feature>
<dbReference type="SUPFAM" id="SSF52047">
    <property type="entry name" value="RNI-like"/>
    <property type="match status" value="1"/>
</dbReference>
<accession>A0A2Z6NTI1</accession>
<dbReference type="Gene3D" id="3.80.10.10">
    <property type="entry name" value="Ribonuclease Inhibitor"/>
    <property type="match status" value="1"/>
</dbReference>
<dbReference type="Proteomes" id="UP000242715">
    <property type="component" value="Unassembled WGS sequence"/>
</dbReference>
<proteinExistence type="predicted"/>
<gene>
    <name evidence="3" type="ORF">TSUD_364810</name>
</gene>
<feature type="region of interest" description="Disordered" evidence="2">
    <location>
        <begin position="429"/>
        <end position="485"/>
    </location>
</feature>
<evidence type="ECO:0000313" key="3">
    <source>
        <dbReference type="EMBL" id="GAU33357.1"/>
    </source>
</evidence>